<dbReference type="Proteomes" id="UP000187406">
    <property type="component" value="Unassembled WGS sequence"/>
</dbReference>
<keyword evidence="2" id="KW-1185">Reference proteome</keyword>
<proteinExistence type="predicted"/>
<dbReference type="InParanoid" id="A0A1Q3C4C1"/>
<reference evidence="2" key="1">
    <citation type="submission" date="2016-04" db="EMBL/GenBank/DDBJ databases">
        <title>Cephalotus genome sequencing.</title>
        <authorList>
            <person name="Fukushima K."/>
            <person name="Hasebe M."/>
            <person name="Fang X."/>
        </authorList>
    </citation>
    <scope>NUCLEOTIDE SEQUENCE [LARGE SCALE GENOMIC DNA]</scope>
    <source>
        <strain evidence="2">cv. St1</strain>
    </source>
</reference>
<dbReference type="OrthoDB" id="1937290at2759"/>
<accession>A0A1Q3C4C1</accession>
<name>A0A1Q3C4C1_CEPFO</name>
<dbReference type="AlphaFoldDB" id="A0A1Q3C4C1"/>
<protein>
    <recommendedName>
        <fullName evidence="3">BED-type domain-containing protein</fullName>
    </recommendedName>
</protein>
<organism evidence="1 2">
    <name type="scientific">Cephalotus follicularis</name>
    <name type="common">Albany pitcher plant</name>
    <dbReference type="NCBI Taxonomy" id="3775"/>
    <lineage>
        <taxon>Eukaryota</taxon>
        <taxon>Viridiplantae</taxon>
        <taxon>Streptophyta</taxon>
        <taxon>Embryophyta</taxon>
        <taxon>Tracheophyta</taxon>
        <taxon>Spermatophyta</taxon>
        <taxon>Magnoliopsida</taxon>
        <taxon>eudicotyledons</taxon>
        <taxon>Gunneridae</taxon>
        <taxon>Pentapetalae</taxon>
        <taxon>rosids</taxon>
        <taxon>fabids</taxon>
        <taxon>Oxalidales</taxon>
        <taxon>Cephalotaceae</taxon>
        <taxon>Cephalotus</taxon>
    </lineage>
</organism>
<evidence type="ECO:0000313" key="1">
    <source>
        <dbReference type="EMBL" id="GAV74928.1"/>
    </source>
</evidence>
<sequence length="152" mass="16981">GGGNTSFKCNYCQNLYKGSYSRVRAHLLKISGVGIRASPKVAHDHLVEMQKLVEKAKSMNLPKQVPLPPTRDHASSFGSNIDSGVFRQESFEPRKWKASSKFPGSMEKAFNVQARENVKSEIARMFYSGGLSFNLARCQDVYLRSLSLKACF</sequence>
<evidence type="ECO:0000313" key="2">
    <source>
        <dbReference type="Proteomes" id="UP000187406"/>
    </source>
</evidence>
<dbReference type="EMBL" id="BDDD01001287">
    <property type="protein sequence ID" value="GAV74928.1"/>
    <property type="molecule type" value="Genomic_DNA"/>
</dbReference>
<gene>
    <name evidence="1" type="ORF">CFOL_v3_18408</name>
</gene>
<comment type="caution">
    <text evidence="1">The sequence shown here is derived from an EMBL/GenBank/DDBJ whole genome shotgun (WGS) entry which is preliminary data.</text>
</comment>
<evidence type="ECO:0008006" key="3">
    <source>
        <dbReference type="Google" id="ProtNLM"/>
    </source>
</evidence>
<feature type="non-terminal residue" evidence="1">
    <location>
        <position position="1"/>
    </location>
</feature>
<dbReference type="STRING" id="3775.A0A1Q3C4C1"/>